<dbReference type="Proteomes" id="UP000633418">
    <property type="component" value="Chromosome"/>
</dbReference>
<accession>A0A9E6PXR4</accession>
<feature type="domain" description="Dermonecrotic toxin N-terminal" evidence="1">
    <location>
        <begin position="373"/>
        <end position="518"/>
    </location>
</feature>
<evidence type="ECO:0000259" key="1">
    <source>
        <dbReference type="Pfam" id="PF20178"/>
    </source>
</evidence>
<evidence type="ECO:0000313" key="3">
    <source>
        <dbReference type="Proteomes" id="UP000633418"/>
    </source>
</evidence>
<gene>
    <name evidence="2" type="ORF">HU772_004100</name>
</gene>
<dbReference type="AlphaFoldDB" id="A0A9E6PXR4"/>
<dbReference type="InterPro" id="IPR046673">
    <property type="entry name" value="ToxA_N"/>
</dbReference>
<reference evidence="2 3" key="1">
    <citation type="journal article" date="2020" name="Microorganisms">
        <title>Reliable Identification of Environmental Pseudomonas Isolates Using the rpoD Gene.</title>
        <authorList>
            <consortium name="The Broad Institute Genome Sequencing Platform"/>
            <person name="Girard L."/>
            <person name="Lood C."/>
            <person name="Rokni-Zadeh H."/>
            <person name="van Noort V."/>
            <person name="Lavigne R."/>
            <person name="De Mot R."/>
        </authorList>
    </citation>
    <scope>NUCLEOTIDE SEQUENCE [LARGE SCALE GENOMIC DNA]</scope>
    <source>
        <strain evidence="2 3">RW9S1A</strain>
    </source>
</reference>
<evidence type="ECO:0000313" key="2">
    <source>
        <dbReference type="EMBL" id="QXI39274.1"/>
    </source>
</evidence>
<feature type="domain" description="Dermonecrotic toxin N-terminal" evidence="1">
    <location>
        <begin position="692"/>
        <end position="808"/>
    </location>
</feature>
<sequence>MNFEPIFLAGITDAADFPGQMLGAANLSHPGTQALQFKDDVLGALALSTLALQAQLSSAPRPPEEIEQWWSEQSEVLSQQLQQHVALELQAWAMQRRTERLAIEALLPNDQANPVIASVSLRTQDDLSIRIPGCVAMLAPGVDSKAPKVVYGLGLGKWFGVDQDMAKQMLWDLKQDEQWLANLLPKEHEALSSADAVELEFEQLDEPFEDYLIRDMQVLQAWLVEQALDEEVGDIEAAVSLYPLAGRTQKAVADLLETFRRRRMPEWMRNLSDKERERIVELDKALAQAQEALVQHTGHTDFHGYALEKMNKWLEAAGVMDVFAQDIELHVSHDFVAEGQTHATSLLEWVCGGAYLGDHLTVVCTCEDLRDVLTPEHLVQMAQALDLQASYAEMVENAYQGDTADTLLRETLDAKLRLAIQAADYQGLDRHGVALLDAALENDWSGSAMGVARVCILHDDHQFALTDHLCLHNDEGYLLYAPGSPKGDFRFFTSLEALSFGVGELTATAEGNAYLLKHGLHDDRLELGRLLQLIQRLPSAWSGQTVALQEAQAKRWDEVVDTWAVMKKEKIEDDLKAIRPEAYPHADADKLKRVTDLGHELRVLALEYQATVNIPTAEEYFHKAADDLLNVGGVGPWIDPDTVVVEQGDGERQALVSLLIESGESFFTPRVARLHSTIGQDLSHLNRRVIERSMRERTIQKNYQAELERLYLGDDERIDTPALELHRFLLGLTMQRDCLVEIMRGSLEDPAHVQWLSKVCTQFNEGSFIEDCNLAELMINGCPVQGAYLLESDAARGTLVYLSDGPQGRSLLTAWDFAQQWQGDDIQDWMFKHIPVAQEEKIYALIRDLEDDNENDPTGFKGHERILFSLRTYRNIDHLGASLRGQLRQLLDEAERNARGVLARIGWQIYSHLWTILKIVTLPFPPARLAIAFVDAVYAFYKAAVALRDGEHFEAIKLYVTGVLAFPGIVDALKPLAQTVLITPVMKVWSHLFPGPSSPWFSKLKTFILTHKLERRITMEIGGEIVSGLHEKFDKELLLYTAYIALGREPDRLPA</sequence>
<reference evidence="2 3" key="2">
    <citation type="journal article" date="2021" name="Microorganisms">
        <title>The Ever-Expanding Pseudomonas Genus: Description of 43 New Species and Partition of the Pseudomonas putida Group.</title>
        <authorList>
            <person name="Girard L."/>
            <person name="Lood C."/>
            <person name="Hofte M."/>
            <person name="Vandamme P."/>
            <person name="Rokni-Zadeh H."/>
            <person name="van Noort V."/>
            <person name="Lavigne R."/>
            <person name="De Mot R."/>
        </authorList>
    </citation>
    <scope>NUCLEOTIDE SEQUENCE [LARGE SCALE GENOMIC DNA]</scope>
    <source>
        <strain evidence="2 3">RW9S1A</strain>
    </source>
</reference>
<dbReference type="RefSeq" id="WP_186660155.1">
    <property type="nucleotide sequence ID" value="NZ_CP077095.1"/>
</dbReference>
<organism evidence="2 3">
    <name type="scientific">Pseudomonas xantholysinigenes</name>
    <dbReference type="NCBI Taxonomy" id="2745490"/>
    <lineage>
        <taxon>Bacteria</taxon>
        <taxon>Pseudomonadati</taxon>
        <taxon>Pseudomonadota</taxon>
        <taxon>Gammaproteobacteria</taxon>
        <taxon>Pseudomonadales</taxon>
        <taxon>Pseudomonadaceae</taxon>
        <taxon>Pseudomonas</taxon>
    </lineage>
</organism>
<dbReference type="Pfam" id="PF20178">
    <property type="entry name" value="ToxA_N"/>
    <property type="match status" value="2"/>
</dbReference>
<dbReference type="KEGG" id="pxn:HU772_004100"/>
<protein>
    <recommendedName>
        <fullName evidence="1">Dermonecrotic toxin N-terminal domain-containing protein</fullName>
    </recommendedName>
</protein>
<dbReference type="EMBL" id="CP077095">
    <property type="protein sequence ID" value="QXI39274.1"/>
    <property type="molecule type" value="Genomic_DNA"/>
</dbReference>
<keyword evidence="3" id="KW-1185">Reference proteome</keyword>
<proteinExistence type="predicted"/>
<name>A0A9E6PXR4_9PSED</name>